<evidence type="ECO:0000313" key="2">
    <source>
        <dbReference type="Proteomes" id="UP000814176"/>
    </source>
</evidence>
<sequence length="194" mass="21503">MPARTPPPADIQTITTSIPKVLEQRTLSPFRIPGVSSSSLIYYHVLEPRTPRESGEMDYTHPCALMATQREAIVWNGLDDLDDNVRAAVGRPIATWVDVALGGCGATSSFFELVEGRIAEDTLVREFIVRADIFDNIGSEDEYWESLTPERALIARVFVDHSHRRTAPGSRVLPAITALAFNIRLACDELLARI</sequence>
<keyword evidence="2" id="KW-1185">Reference proteome</keyword>
<organism evidence="1 2">
    <name type="scientific">Rhodofomes roseus</name>
    <dbReference type="NCBI Taxonomy" id="34475"/>
    <lineage>
        <taxon>Eukaryota</taxon>
        <taxon>Fungi</taxon>
        <taxon>Dikarya</taxon>
        <taxon>Basidiomycota</taxon>
        <taxon>Agaricomycotina</taxon>
        <taxon>Agaricomycetes</taxon>
        <taxon>Polyporales</taxon>
        <taxon>Rhodofomes</taxon>
    </lineage>
</organism>
<name>A0ABQ8KT26_9APHY</name>
<gene>
    <name evidence="1" type="ORF">C8Q71DRAFT_854347</name>
</gene>
<dbReference type="RefSeq" id="XP_047783287.1">
    <property type="nucleotide sequence ID" value="XM_047927030.1"/>
</dbReference>
<protein>
    <submittedName>
        <fullName evidence="1">Uncharacterized protein</fullName>
    </submittedName>
</protein>
<dbReference type="Proteomes" id="UP000814176">
    <property type="component" value="Unassembled WGS sequence"/>
</dbReference>
<evidence type="ECO:0000313" key="1">
    <source>
        <dbReference type="EMBL" id="KAH9841988.1"/>
    </source>
</evidence>
<dbReference type="EMBL" id="JADCUA010000003">
    <property type="protein sequence ID" value="KAH9841988.1"/>
    <property type="molecule type" value="Genomic_DNA"/>
</dbReference>
<proteinExistence type="predicted"/>
<accession>A0ABQ8KT26</accession>
<dbReference type="GeneID" id="72007762"/>
<reference evidence="1 2" key="1">
    <citation type="journal article" date="2021" name="Environ. Microbiol.">
        <title>Gene family expansions and transcriptome signatures uncover fungal adaptations to wood decay.</title>
        <authorList>
            <person name="Hage H."/>
            <person name="Miyauchi S."/>
            <person name="Viragh M."/>
            <person name="Drula E."/>
            <person name="Min B."/>
            <person name="Chaduli D."/>
            <person name="Navarro D."/>
            <person name="Favel A."/>
            <person name="Norest M."/>
            <person name="Lesage-Meessen L."/>
            <person name="Balint B."/>
            <person name="Merenyi Z."/>
            <person name="de Eugenio L."/>
            <person name="Morin E."/>
            <person name="Martinez A.T."/>
            <person name="Baldrian P."/>
            <person name="Stursova M."/>
            <person name="Martinez M.J."/>
            <person name="Novotny C."/>
            <person name="Magnuson J.K."/>
            <person name="Spatafora J.W."/>
            <person name="Maurice S."/>
            <person name="Pangilinan J."/>
            <person name="Andreopoulos W."/>
            <person name="LaButti K."/>
            <person name="Hundley H."/>
            <person name="Na H."/>
            <person name="Kuo A."/>
            <person name="Barry K."/>
            <person name="Lipzen A."/>
            <person name="Henrissat B."/>
            <person name="Riley R."/>
            <person name="Ahrendt S."/>
            <person name="Nagy L.G."/>
            <person name="Grigoriev I.V."/>
            <person name="Martin F."/>
            <person name="Rosso M.N."/>
        </authorList>
    </citation>
    <scope>NUCLEOTIDE SEQUENCE [LARGE SCALE GENOMIC DNA]</scope>
    <source>
        <strain evidence="1 2">CIRM-BRFM 1785</strain>
    </source>
</reference>
<comment type="caution">
    <text evidence="1">The sequence shown here is derived from an EMBL/GenBank/DDBJ whole genome shotgun (WGS) entry which is preliminary data.</text>
</comment>